<dbReference type="Proteomes" id="UP000289220">
    <property type="component" value="Unassembled WGS sequence"/>
</dbReference>
<dbReference type="EMBL" id="UXHF01000002">
    <property type="protein sequence ID" value="VDC50111.1"/>
    <property type="molecule type" value="Genomic_DNA"/>
</dbReference>
<proteinExistence type="predicted"/>
<keyword evidence="1" id="KW-0812">Transmembrane</keyword>
<evidence type="ECO:0000313" key="2">
    <source>
        <dbReference type="EMBL" id="QIH74076.1"/>
    </source>
</evidence>
<evidence type="ECO:0000313" key="4">
    <source>
        <dbReference type="Proteomes" id="UP000289220"/>
    </source>
</evidence>
<reference evidence="3 4" key="1">
    <citation type="submission" date="2018-11" db="EMBL/GenBank/DDBJ databases">
        <authorList>
            <person name="Peiro R."/>
            <person name="Begona"/>
            <person name="Cbmso G."/>
            <person name="Lopez M."/>
            <person name="Gonzalez S."/>
            <person name="Sacristan E."/>
            <person name="Castillo E."/>
        </authorList>
    </citation>
    <scope>NUCLEOTIDE SEQUENCE [LARGE SCALE GENOMIC DNA]</scope>
    <source>
        <strain evidence="3">Brev_genome</strain>
    </source>
</reference>
<keyword evidence="4" id="KW-1185">Reference proteome</keyword>
<keyword evidence="1" id="KW-0472">Membrane</keyword>
<accession>A0A6G7EL45</accession>
<dbReference type="Proteomes" id="UP000501325">
    <property type="component" value="Chromosome"/>
</dbReference>
<reference evidence="2 5" key="2">
    <citation type="submission" date="2020-01" db="EMBL/GenBank/DDBJ databases">
        <authorList>
            <person name="Wang S."/>
        </authorList>
    </citation>
    <scope>NUCLEOTIDE SEQUENCE [LARGE SCALE GENOMIC DNA]</scope>
    <source>
        <strain evidence="2 5">D151-2-6</strain>
    </source>
</reference>
<sequence>MPAPDLDSDEGRAAYRKELRLVARPLRAGGLALVVGAAMLILLTRQGTPGLGDWAFTLSYVMLGAGWACVIGAIYARNRHHKRRMRQLDVMSS</sequence>
<dbReference type="KEGG" id="bmed:GYM46_14640"/>
<feature type="transmembrane region" description="Helical" evidence="1">
    <location>
        <begin position="21"/>
        <end position="42"/>
    </location>
</feature>
<dbReference type="RefSeq" id="WP_008263388.1">
    <property type="nucleotide sequence ID" value="NZ_CP048751.1"/>
</dbReference>
<gene>
    <name evidence="3" type="ORF">BREV_BREV_00189</name>
    <name evidence="2" type="ORF">GYM46_14640</name>
</gene>
<protein>
    <submittedName>
        <fullName evidence="3">Uncharacterized protein</fullName>
    </submittedName>
</protein>
<evidence type="ECO:0000313" key="5">
    <source>
        <dbReference type="Proteomes" id="UP000501325"/>
    </source>
</evidence>
<keyword evidence="1" id="KW-1133">Transmembrane helix</keyword>
<dbReference type="AlphaFoldDB" id="A0A6G7EL45"/>
<evidence type="ECO:0000256" key="1">
    <source>
        <dbReference type="SAM" id="Phobius"/>
    </source>
</evidence>
<dbReference type="EMBL" id="CP048751">
    <property type="protein sequence ID" value="QIH74076.1"/>
    <property type="molecule type" value="Genomic_DNA"/>
</dbReference>
<evidence type="ECO:0000313" key="3">
    <source>
        <dbReference type="EMBL" id="VDC50111.1"/>
    </source>
</evidence>
<organism evidence="3 4">
    <name type="scientific">Brevundimonas mediterranea</name>
    <dbReference type="NCBI Taxonomy" id="74329"/>
    <lineage>
        <taxon>Bacteria</taxon>
        <taxon>Pseudomonadati</taxon>
        <taxon>Pseudomonadota</taxon>
        <taxon>Alphaproteobacteria</taxon>
        <taxon>Caulobacterales</taxon>
        <taxon>Caulobacteraceae</taxon>
        <taxon>Brevundimonas</taxon>
    </lineage>
</organism>
<feature type="transmembrane region" description="Helical" evidence="1">
    <location>
        <begin position="54"/>
        <end position="76"/>
    </location>
</feature>
<name>A0A6G7EL45_9CAUL</name>